<dbReference type="Pfam" id="PF03237">
    <property type="entry name" value="Terminase_6N"/>
    <property type="match status" value="1"/>
</dbReference>
<keyword evidence="3" id="KW-1185">Reference proteome</keyword>
<sequence>MTNELYTPRKHQAEIEGSLARFSVLVCHRRFGKTVLSVNRLIKAARSTKRSDWRGAYIAPLYRQAKTVVWDELKRYCGQGSDECTVKFNETELRADFENGARIRLFGANNPDSLRGMYLDGVVFDEVAQMPHRVWTEVIRPALSDRNGWAMFIGTPRGKNALYEIWEKAKADPDWFTALYRASETGIIHPDELAASGREMSPEEYEQEFECSFTAAIRGAYFGQLLADADRDGRVTTIRHDPTMPVHTAWDLGMSDSTSIWFAQAKPGGTYAIIDYYEASGEGLDHYARVLDQKGYKYGTHIAPHDIRVRELGTGKSRLEVARSLGIRFDIAPNIPIQDGINAVRTILSQCWFDQKRCAPGIEALRHYRRSFNDRTANFSTRPIHDWTSHAADGFRYFAVGFRQPDTGRRPSKTSNDYNPFGRKHGRP</sequence>
<feature type="region of interest" description="Disordered" evidence="1">
    <location>
        <begin position="406"/>
        <end position="428"/>
    </location>
</feature>
<dbReference type="InterPro" id="IPR027417">
    <property type="entry name" value="P-loop_NTPase"/>
</dbReference>
<dbReference type="RefSeq" id="WP_229590877.1">
    <property type="nucleotide sequence ID" value="NZ_AP024485.1"/>
</dbReference>
<evidence type="ECO:0008006" key="4">
    <source>
        <dbReference type="Google" id="ProtNLM"/>
    </source>
</evidence>
<evidence type="ECO:0000313" key="2">
    <source>
        <dbReference type="EMBL" id="BCS88881.1"/>
    </source>
</evidence>
<gene>
    <name evidence="2" type="ORF">PSDVSF_21230</name>
</gene>
<organism evidence="2 3">
    <name type="scientific">Pseudodesulfovibrio sediminis</name>
    <dbReference type="NCBI Taxonomy" id="2810563"/>
    <lineage>
        <taxon>Bacteria</taxon>
        <taxon>Pseudomonadati</taxon>
        <taxon>Thermodesulfobacteriota</taxon>
        <taxon>Desulfovibrionia</taxon>
        <taxon>Desulfovibrionales</taxon>
        <taxon>Desulfovibrionaceae</taxon>
    </lineage>
</organism>
<proteinExistence type="predicted"/>
<accession>A0ABM7P5I8</accession>
<name>A0ABM7P5I8_9BACT</name>
<evidence type="ECO:0000256" key="1">
    <source>
        <dbReference type="SAM" id="MobiDB-lite"/>
    </source>
</evidence>
<dbReference type="Gene3D" id="3.30.420.280">
    <property type="match status" value="1"/>
</dbReference>
<evidence type="ECO:0000313" key="3">
    <source>
        <dbReference type="Proteomes" id="UP001053296"/>
    </source>
</evidence>
<protein>
    <recommendedName>
        <fullName evidence="4">Terminase-like family protein</fullName>
    </recommendedName>
</protein>
<dbReference type="Gene3D" id="3.40.50.300">
    <property type="entry name" value="P-loop containing nucleotide triphosphate hydrolases"/>
    <property type="match status" value="1"/>
</dbReference>
<reference evidence="2" key="1">
    <citation type="journal article" date="2022" name="Arch. Microbiol.">
        <title>Pseudodesulfovibrio sediminis sp. nov., a mesophilic and neutrophilic sulfate-reducing bacterium isolated from sediment of a brackish lake.</title>
        <authorList>
            <person name="Takahashi A."/>
            <person name="Kojima H."/>
            <person name="Watanabe M."/>
            <person name="Fukui M."/>
        </authorList>
    </citation>
    <scope>NUCLEOTIDE SEQUENCE</scope>
    <source>
        <strain evidence="2">SF6</strain>
    </source>
</reference>
<dbReference type="EMBL" id="AP024485">
    <property type="protein sequence ID" value="BCS88881.1"/>
    <property type="molecule type" value="Genomic_DNA"/>
</dbReference>
<dbReference type="Proteomes" id="UP001053296">
    <property type="component" value="Chromosome"/>
</dbReference>